<evidence type="ECO:0000313" key="2">
    <source>
        <dbReference type="EMBL" id="HII59788.1"/>
    </source>
</evidence>
<name>A0A832T7N3_9EURY</name>
<dbReference type="RefSeq" id="WP_010870477.1">
    <property type="nucleotide sequence ID" value="NC_000909.1"/>
</dbReference>
<gene>
    <name evidence="2" type="ORF">HA335_04295</name>
</gene>
<dbReference type="GO" id="GO:0005829">
    <property type="term" value="C:cytosol"/>
    <property type="evidence" value="ECO:0007669"/>
    <property type="project" value="TreeGrafter"/>
</dbReference>
<dbReference type="Pfam" id="PF02538">
    <property type="entry name" value="Hydantoinase_B"/>
    <property type="match status" value="1"/>
</dbReference>
<dbReference type="PANTHER" id="PTHR11365">
    <property type="entry name" value="5-OXOPROLINASE RELATED"/>
    <property type="match status" value="1"/>
</dbReference>
<protein>
    <submittedName>
        <fullName evidence="2">5-oxoprolinase</fullName>
    </submittedName>
</protein>
<dbReference type="InterPro" id="IPR045079">
    <property type="entry name" value="Oxoprolinase-like"/>
</dbReference>
<dbReference type="GO" id="GO:0017168">
    <property type="term" value="F:5-oxoprolinase (ATP-hydrolyzing) activity"/>
    <property type="evidence" value="ECO:0007669"/>
    <property type="project" value="TreeGrafter"/>
</dbReference>
<dbReference type="AlphaFoldDB" id="A0A832T7N3"/>
<feature type="domain" description="Hydantoinase B/oxoprolinase" evidence="1">
    <location>
        <begin position="2"/>
        <end position="513"/>
    </location>
</feature>
<sequence length="563" mass="62148">MDKITVEVIKSSTSYIAEEMGIILRNTAYSPNIKDRLDFSCAILSSNGELIAQAEHIPVHLGSMAIGVKNTVDYLKKESIEIEKDDVIIVNDPYIAGTHLNDITLLKPIFYNDEIIGYVANKAHHVDVGGYAPGSISSNVKELYHEGLIIPPSKLVINGKLNKELLNLITSNVRVPKSTIGDLKAQIASLNIGVERILKLIEKYGDREVTEAWNKSLDYSEEYLKSKIRDINCICEAVDYLEYKDKLININMKIEIKNGKIKVDFTGTHRQLDAPLNAVYGVTVASTSFALKAVIDPDLPMNHGIFRVLNIIAPEETIVNPKKPAPVSVGNVETSQRIVDVIFKALYHEFPDRVPAASNGSMNNVIIGGRGWAFYETIGGGFGGRNGKDGVDGVHANMTNTLNTPIEVIENEYPIMILEYSLREDSGGAGKYRGGLGIRRVYKMLSDCMLSIIADRIKISPWGVNNGYSGACGEHYVIKDGKKIPLSGKDTLYLSCGDIVEINTPGGGGYGSPYERDINLILEDVKDEKISIKSAYRDYKVKIIKKDDDFVVDMEETKKLRGL</sequence>
<dbReference type="PANTHER" id="PTHR11365:SF23">
    <property type="entry name" value="HYPOTHETICAL 5-OXOPROLINASE (EUROFUNG)-RELATED"/>
    <property type="match status" value="1"/>
</dbReference>
<dbReference type="GO" id="GO:0006749">
    <property type="term" value="P:glutathione metabolic process"/>
    <property type="evidence" value="ECO:0007669"/>
    <property type="project" value="TreeGrafter"/>
</dbReference>
<evidence type="ECO:0000259" key="1">
    <source>
        <dbReference type="Pfam" id="PF02538"/>
    </source>
</evidence>
<accession>A0A832T7N3</accession>
<dbReference type="OMA" id="QVGMTNT"/>
<dbReference type="SMR" id="A0A832T7N3"/>
<evidence type="ECO:0000313" key="3">
    <source>
        <dbReference type="Proteomes" id="UP000645676"/>
    </source>
</evidence>
<proteinExistence type="predicted"/>
<organism evidence="2 3">
    <name type="scientific">Methanocaldococcus jannaschii</name>
    <dbReference type="NCBI Taxonomy" id="2190"/>
    <lineage>
        <taxon>Archaea</taxon>
        <taxon>Methanobacteriati</taxon>
        <taxon>Methanobacteriota</taxon>
        <taxon>Methanomada group</taxon>
        <taxon>Methanococci</taxon>
        <taxon>Methanococcales</taxon>
        <taxon>Methanocaldococcaceae</taxon>
        <taxon>Methanocaldococcus</taxon>
    </lineage>
</organism>
<reference evidence="2" key="1">
    <citation type="journal article" date="2020" name="bioRxiv">
        <title>A rank-normalized archaeal taxonomy based on genome phylogeny resolves widespread incomplete and uneven classifications.</title>
        <authorList>
            <person name="Rinke C."/>
            <person name="Chuvochina M."/>
            <person name="Mussig A.J."/>
            <person name="Chaumeil P.-A."/>
            <person name="Waite D.W."/>
            <person name="Whitman W.B."/>
            <person name="Parks D.H."/>
            <person name="Hugenholtz P."/>
        </authorList>
    </citation>
    <scope>NUCLEOTIDE SEQUENCE</scope>
    <source>
        <strain evidence="2">UBA8849</strain>
    </source>
</reference>
<dbReference type="Proteomes" id="UP000645676">
    <property type="component" value="Unassembled WGS sequence"/>
</dbReference>
<dbReference type="EMBL" id="DUJR01000023">
    <property type="protein sequence ID" value="HII59788.1"/>
    <property type="molecule type" value="Genomic_DNA"/>
</dbReference>
<comment type="caution">
    <text evidence="2">The sequence shown here is derived from an EMBL/GenBank/DDBJ whole genome shotgun (WGS) entry which is preliminary data.</text>
</comment>
<dbReference type="InterPro" id="IPR003692">
    <property type="entry name" value="Hydantoinase_B"/>
</dbReference>